<dbReference type="GO" id="GO:0019205">
    <property type="term" value="F:nucleobase-containing compound kinase activity"/>
    <property type="evidence" value="ECO:0007669"/>
    <property type="project" value="InterPro"/>
</dbReference>
<dbReference type="Pfam" id="PF00406">
    <property type="entry name" value="ADK"/>
    <property type="match status" value="1"/>
</dbReference>
<dbReference type="InterPro" id="IPR000850">
    <property type="entry name" value="Adenylat/UMP-CMP_kin"/>
</dbReference>
<evidence type="ECO:0000256" key="2">
    <source>
        <dbReference type="ARBA" id="ARBA00022741"/>
    </source>
</evidence>
<keyword evidence="2" id="KW-0547">Nucleotide-binding</keyword>
<accession>A0A8K0L8I4</accession>
<dbReference type="PRINTS" id="PR00094">
    <property type="entry name" value="ADENYLTKNASE"/>
</dbReference>
<dbReference type="InterPro" id="IPR033690">
    <property type="entry name" value="Adenylat_kinase_CS"/>
</dbReference>
<evidence type="ECO:0000313" key="6">
    <source>
        <dbReference type="Proteomes" id="UP000809789"/>
    </source>
</evidence>
<dbReference type="SUPFAM" id="SSF52540">
    <property type="entry name" value="P-loop containing nucleoside triphosphate hydrolases"/>
    <property type="match status" value="1"/>
</dbReference>
<name>A0A8K0L8I4_9PEZI</name>
<evidence type="ECO:0000313" key="5">
    <source>
        <dbReference type="EMBL" id="KAG8630078.1"/>
    </source>
</evidence>
<reference evidence="5" key="1">
    <citation type="submission" date="2021-07" db="EMBL/GenBank/DDBJ databases">
        <title>Elsinoe batatas strain:CRI-CJ2 Genome sequencing and assembly.</title>
        <authorList>
            <person name="Huang L."/>
        </authorList>
    </citation>
    <scope>NUCLEOTIDE SEQUENCE</scope>
    <source>
        <strain evidence="5">CRI-CJ2</strain>
    </source>
</reference>
<evidence type="ECO:0000256" key="3">
    <source>
        <dbReference type="ARBA" id="ARBA00022777"/>
    </source>
</evidence>
<protein>
    <submittedName>
        <fullName evidence="5">Uncharacterized protein</fullName>
    </submittedName>
</protein>
<organism evidence="5 6">
    <name type="scientific">Elsinoe batatas</name>
    <dbReference type="NCBI Taxonomy" id="2601811"/>
    <lineage>
        <taxon>Eukaryota</taxon>
        <taxon>Fungi</taxon>
        <taxon>Dikarya</taxon>
        <taxon>Ascomycota</taxon>
        <taxon>Pezizomycotina</taxon>
        <taxon>Dothideomycetes</taxon>
        <taxon>Dothideomycetidae</taxon>
        <taxon>Myriangiales</taxon>
        <taxon>Elsinoaceae</taxon>
        <taxon>Elsinoe</taxon>
    </lineage>
</organism>
<comment type="caution">
    <text evidence="5">The sequence shown here is derived from an EMBL/GenBank/DDBJ whole genome shotgun (WGS) entry which is preliminary data.</text>
</comment>
<dbReference type="EMBL" id="JAESVG020000002">
    <property type="protein sequence ID" value="KAG8630078.1"/>
    <property type="molecule type" value="Genomic_DNA"/>
</dbReference>
<comment type="similarity">
    <text evidence="4">Belongs to the adenylate kinase family.</text>
</comment>
<dbReference type="Proteomes" id="UP000809789">
    <property type="component" value="Unassembled WGS sequence"/>
</dbReference>
<dbReference type="Gene3D" id="3.40.50.300">
    <property type="entry name" value="P-loop containing nucleotide triphosphate hydrolases"/>
    <property type="match status" value="1"/>
</dbReference>
<evidence type="ECO:0000256" key="1">
    <source>
        <dbReference type="ARBA" id="ARBA00022679"/>
    </source>
</evidence>
<dbReference type="GO" id="GO:0005524">
    <property type="term" value="F:ATP binding"/>
    <property type="evidence" value="ECO:0007669"/>
    <property type="project" value="InterPro"/>
</dbReference>
<keyword evidence="1 4" id="KW-0808">Transferase</keyword>
<proteinExistence type="inferred from homology"/>
<sequence length="235" mass="26836">MANIEQYFKQAKKVISPRKKEDETVEMPSIKLDFHIEDYIVFVIGAPGSGKGTLCLNMSAEYDFVHLSVGDILREAVKNRDPLLDWTATMCINIAELIPAQTLAAILAKHMDIHKAKGRHRFIIDGFPRDINQVIAVEKAIGDPKFVLLFDCPGDEAKKRYLTRGLEGRDDTEALFDKRFAEFKDKLGPIMAYYQLEGKIMTVDTSGNSVESMELVRATLAQRDDWYELYWRSPW</sequence>
<keyword evidence="6" id="KW-1185">Reference proteome</keyword>
<gene>
    <name evidence="5" type="ORF">KVT40_001697</name>
</gene>
<dbReference type="GO" id="GO:0006139">
    <property type="term" value="P:nucleobase-containing compound metabolic process"/>
    <property type="evidence" value="ECO:0007669"/>
    <property type="project" value="InterPro"/>
</dbReference>
<dbReference type="InterPro" id="IPR027417">
    <property type="entry name" value="P-loop_NTPase"/>
</dbReference>
<evidence type="ECO:0000256" key="4">
    <source>
        <dbReference type="RuleBase" id="RU003330"/>
    </source>
</evidence>
<keyword evidence="3 4" id="KW-0418">Kinase</keyword>
<dbReference type="AlphaFoldDB" id="A0A8K0L8I4"/>
<dbReference type="PROSITE" id="PS00113">
    <property type="entry name" value="ADENYLATE_KINASE"/>
    <property type="match status" value="1"/>
</dbReference>
<dbReference type="PANTHER" id="PTHR23359">
    <property type="entry name" value="NUCLEOTIDE KINASE"/>
    <property type="match status" value="1"/>
</dbReference>
<dbReference type="HAMAP" id="MF_00235">
    <property type="entry name" value="Adenylate_kinase_Adk"/>
    <property type="match status" value="1"/>
</dbReference>
<dbReference type="OrthoDB" id="442176at2759"/>
<dbReference type="CDD" id="cd01428">
    <property type="entry name" value="ADK"/>
    <property type="match status" value="1"/>
</dbReference>